<accession>A0A0F9PPA9</accession>
<dbReference type="InterPro" id="IPR027849">
    <property type="entry name" value="DUF4434"/>
</dbReference>
<reference evidence="2" key="1">
    <citation type="journal article" date="2015" name="Nature">
        <title>Complex archaea that bridge the gap between prokaryotes and eukaryotes.</title>
        <authorList>
            <person name="Spang A."/>
            <person name="Saw J.H."/>
            <person name="Jorgensen S.L."/>
            <person name="Zaremba-Niedzwiedzka K."/>
            <person name="Martijn J."/>
            <person name="Lind A.E."/>
            <person name="van Eijk R."/>
            <person name="Schleper C."/>
            <person name="Guy L."/>
            <person name="Ettema T.J."/>
        </authorList>
    </citation>
    <scope>NUCLEOTIDE SEQUENCE</scope>
</reference>
<gene>
    <name evidence="2" type="ORF">LCGC14_1192480</name>
</gene>
<sequence>MKQYVYLFPILLLLTSGCNNRTLSQTEINRVNKQWSRSSNIGIRFSGTFIALTNRTRSLSAAKWNLALDDCKENGMQWLILADTTSNTETAIRHIMDYAEANGLKVFMGVLDNKEWQAIHAARGRAGLDEIADEFIANAKKRWGLYSEYKCFYGWYDYPEFYSFPLIVAKDVNYYYKKVSAALNEISPGKKHTISPHPPKIGYSPFWWKKEWSVALKDSGVDIVFWQDGFGARDSGTPADVLPYWRVMYNVCQESDIKLWGNIETFMRIDNAFVPSNVQRLANQFEIALPFCEEFITWEYMYYCNPVYGVEGSGAFNVAYERDFIEKRWFPTYLESIDGS</sequence>
<protein>
    <recommendedName>
        <fullName evidence="1">DUF4434 domain-containing protein</fullName>
    </recommendedName>
</protein>
<dbReference type="PROSITE" id="PS51257">
    <property type="entry name" value="PROKAR_LIPOPROTEIN"/>
    <property type="match status" value="1"/>
</dbReference>
<dbReference type="EMBL" id="LAZR01006063">
    <property type="protein sequence ID" value="KKM95017.1"/>
    <property type="molecule type" value="Genomic_DNA"/>
</dbReference>
<name>A0A0F9PPA9_9ZZZZ</name>
<evidence type="ECO:0000259" key="1">
    <source>
        <dbReference type="Pfam" id="PF14488"/>
    </source>
</evidence>
<dbReference type="InterPro" id="IPR017853">
    <property type="entry name" value="GH"/>
</dbReference>
<dbReference type="Gene3D" id="3.20.20.80">
    <property type="entry name" value="Glycosidases"/>
    <property type="match status" value="1"/>
</dbReference>
<evidence type="ECO:0000313" key="2">
    <source>
        <dbReference type="EMBL" id="KKM95017.1"/>
    </source>
</evidence>
<proteinExistence type="predicted"/>
<dbReference type="AlphaFoldDB" id="A0A0F9PPA9"/>
<organism evidence="2">
    <name type="scientific">marine sediment metagenome</name>
    <dbReference type="NCBI Taxonomy" id="412755"/>
    <lineage>
        <taxon>unclassified sequences</taxon>
        <taxon>metagenomes</taxon>
        <taxon>ecological metagenomes</taxon>
    </lineage>
</organism>
<comment type="caution">
    <text evidence="2">The sequence shown here is derived from an EMBL/GenBank/DDBJ whole genome shotgun (WGS) entry which is preliminary data.</text>
</comment>
<dbReference type="Pfam" id="PF14488">
    <property type="entry name" value="DUF4434"/>
    <property type="match status" value="1"/>
</dbReference>
<dbReference type="SUPFAM" id="SSF51445">
    <property type="entry name" value="(Trans)glycosidases"/>
    <property type="match status" value="1"/>
</dbReference>
<feature type="domain" description="DUF4434" evidence="1">
    <location>
        <begin position="46"/>
        <end position="306"/>
    </location>
</feature>